<accession>A0A841AIY6</accession>
<dbReference type="PANTHER" id="PTHR43649">
    <property type="entry name" value="ARABINOSE-BINDING PROTEIN-RELATED"/>
    <property type="match status" value="1"/>
</dbReference>
<evidence type="ECO:0000313" key="3">
    <source>
        <dbReference type="Proteomes" id="UP000588158"/>
    </source>
</evidence>
<feature type="region of interest" description="Disordered" evidence="1">
    <location>
        <begin position="434"/>
        <end position="456"/>
    </location>
</feature>
<evidence type="ECO:0000313" key="2">
    <source>
        <dbReference type="EMBL" id="MBB5832988.1"/>
    </source>
</evidence>
<gene>
    <name evidence="2" type="ORF">HNR70_002801</name>
</gene>
<dbReference type="Pfam" id="PF01547">
    <property type="entry name" value="SBP_bac_1"/>
    <property type="match status" value="1"/>
</dbReference>
<proteinExistence type="predicted"/>
<keyword evidence="3" id="KW-1185">Reference proteome</keyword>
<dbReference type="Gene3D" id="3.40.190.10">
    <property type="entry name" value="Periplasmic binding protein-like II"/>
    <property type="match status" value="1"/>
</dbReference>
<dbReference type="AlphaFoldDB" id="A0A841AIY6"/>
<name>A0A841AIY6_9MICO</name>
<reference evidence="2 3" key="1">
    <citation type="submission" date="2020-08" db="EMBL/GenBank/DDBJ databases">
        <title>Sequencing the genomes of 1000 actinobacteria strains.</title>
        <authorList>
            <person name="Klenk H.-P."/>
        </authorList>
    </citation>
    <scope>NUCLEOTIDE SEQUENCE [LARGE SCALE GENOMIC DNA]</scope>
    <source>
        <strain evidence="2 3">DSM 28796</strain>
    </source>
</reference>
<keyword evidence="2" id="KW-0813">Transport</keyword>
<organism evidence="2 3">
    <name type="scientific">Brachybacterium aquaticum</name>
    <dbReference type="NCBI Taxonomy" id="1432564"/>
    <lineage>
        <taxon>Bacteria</taxon>
        <taxon>Bacillati</taxon>
        <taxon>Actinomycetota</taxon>
        <taxon>Actinomycetes</taxon>
        <taxon>Micrococcales</taxon>
        <taxon>Dermabacteraceae</taxon>
        <taxon>Brachybacterium</taxon>
    </lineage>
</organism>
<dbReference type="PROSITE" id="PS51257">
    <property type="entry name" value="PROKAR_LIPOPROTEIN"/>
    <property type="match status" value="1"/>
</dbReference>
<keyword evidence="2" id="KW-0762">Sugar transport</keyword>
<dbReference type="EMBL" id="JACHLZ010000001">
    <property type="protein sequence ID" value="MBB5832988.1"/>
    <property type="molecule type" value="Genomic_DNA"/>
</dbReference>
<dbReference type="Proteomes" id="UP000588158">
    <property type="component" value="Unassembled WGS sequence"/>
</dbReference>
<dbReference type="InterPro" id="IPR006059">
    <property type="entry name" value="SBP"/>
</dbReference>
<dbReference type="SUPFAM" id="SSF53850">
    <property type="entry name" value="Periplasmic binding protein-like II"/>
    <property type="match status" value="1"/>
</dbReference>
<dbReference type="RefSeq" id="WP_184326218.1">
    <property type="nucleotide sequence ID" value="NZ_JACHLZ010000001.1"/>
</dbReference>
<evidence type="ECO:0000256" key="1">
    <source>
        <dbReference type="SAM" id="MobiDB-lite"/>
    </source>
</evidence>
<dbReference type="InterPro" id="IPR050490">
    <property type="entry name" value="Bact_solute-bd_prot1"/>
</dbReference>
<feature type="compositionally biased region" description="Low complexity" evidence="1">
    <location>
        <begin position="438"/>
        <end position="449"/>
    </location>
</feature>
<comment type="caution">
    <text evidence="2">The sequence shown here is derived from an EMBL/GenBank/DDBJ whole genome shotgun (WGS) entry which is preliminary data.</text>
</comment>
<sequence length="456" mass="47150">MLSRRRALQIGAATSVLGLAACSRGGGASGDAGGEGPHEFTTTASGSLASMGFNPSDEVGQARADYAAAQLPDLQVEMDTTNFDSQKFTAQAAAGQVPDLIQFDRALVATFAANGLIMPLDQGFEVHGVDPAAQYYDAALRDVTHDGAIYAVPQFFQPSALLVNTRAAEAAGLAPGDFDTSDPDALLRVVEKGTTMEGSAPVTLGFDGDIPGSAEMWMQVFGGGSVGEDGAPTLDRAENVEALTWIKELLDLQGGYAEVTSLKNAMDVFGEQNQYVTDQVVAQSWAQWYLNVLTDFADAVEIQAVPVRSLDGTAIGFAGGSAFAVPTAAANADGALAWALAATSTEAWLKAGEARQATAAEAGGINTGLFTGSPEADQQVREQFVDPSGDPDFDQAISVYYDVLAEPRSTGSSPVGEQIKQALLDATTAALNGEKEPAQALADAQASAQGDFESAS</sequence>
<protein>
    <submittedName>
        <fullName evidence="2">Multiple sugar transport system substrate-binding protein</fullName>
    </submittedName>
</protein>
<dbReference type="PANTHER" id="PTHR43649:SF12">
    <property type="entry name" value="DIACETYLCHITOBIOSE BINDING PROTEIN DASA"/>
    <property type="match status" value="1"/>
</dbReference>